<evidence type="ECO:0000313" key="1">
    <source>
        <dbReference type="EMBL" id="KAF0920289.1"/>
    </source>
</evidence>
<organism evidence="1 2">
    <name type="scientific">Oryza meyeriana var. granulata</name>
    <dbReference type="NCBI Taxonomy" id="110450"/>
    <lineage>
        <taxon>Eukaryota</taxon>
        <taxon>Viridiplantae</taxon>
        <taxon>Streptophyta</taxon>
        <taxon>Embryophyta</taxon>
        <taxon>Tracheophyta</taxon>
        <taxon>Spermatophyta</taxon>
        <taxon>Magnoliopsida</taxon>
        <taxon>Liliopsida</taxon>
        <taxon>Poales</taxon>
        <taxon>Poaceae</taxon>
        <taxon>BOP clade</taxon>
        <taxon>Oryzoideae</taxon>
        <taxon>Oryzeae</taxon>
        <taxon>Oryzinae</taxon>
        <taxon>Oryza</taxon>
        <taxon>Oryza meyeriana</taxon>
    </lineage>
</organism>
<comment type="caution">
    <text evidence="1">The sequence shown here is derived from an EMBL/GenBank/DDBJ whole genome shotgun (WGS) entry which is preliminary data.</text>
</comment>
<keyword evidence="2" id="KW-1185">Reference proteome</keyword>
<dbReference type="EMBL" id="SPHZ02000005">
    <property type="protein sequence ID" value="KAF0920289.1"/>
    <property type="molecule type" value="Genomic_DNA"/>
</dbReference>
<protein>
    <submittedName>
        <fullName evidence="1">Uncharacterized protein</fullName>
    </submittedName>
</protein>
<name>A0A6G1E695_9ORYZ</name>
<proteinExistence type="predicted"/>
<accession>A0A6G1E695</accession>
<dbReference type="AlphaFoldDB" id="A0A6G1E695"/>
<dbReference type="Proteomes" id="UP000479710">
    <property type="component" value="Unassembled WGS sequence"/>
</dbReference>
<evidence type="ECO:0000313" key="2">
    <source>
        <dbReference type="Proteomes" id="UP000479710"/>
    </source>
</evidence>
<reference evidence="1 2" key="1">
    <citation type="submission" date="2019-11" db="EMBL/GenBank/DDBJ databases">
        <title>Whole genome sequence of Oryza granulata.</title>
        <authorList>
            <person name="Li W."/>
        </authorList>
    </citation>
    <scope>NUCLEOTIDE SEQUENCE [LARGE SCALE GENOMIC DNA]</scope>
    <source>
        <strain evidence="2">cv. Menghai</strain>
        <tissue evidence="1">Leaf</tissue>
    </source>
</reference>
<gene>
    <name evidence="1" type="ORF">E2562_034136</name>
</gene>
<sequence>MVALGGYDEHLCKMTRCLRYPIAPVYRARKFGFGDRDEWEAFVRIQPCIAAEPEYHFRSCYHRDSMESTV</sequence>